<evidence type="ECO:0000313" key="2">
    <source>
        <dbReference type="EMBL" id="KAJ4462858.1"/>
    </source>
</evidence>
<feature type="region of interest" description="Disordered" evidence="1">
    <location>
        <begin position="1"/>
        <end position="24"/>
    </location>
</feature>
<evidence type="ECO:0000256" key="1">
    <source>
        <dbReference type="SAM" id="MobiDB-lite"/>
    </source>
</evidence>
<sequence length="82" mass="8111">MRTRCPSGTLGRDPDPKTGGTTLHGWPVVARASAAAAWGGGWGESVAGISVAEISVAGLSVAAAARVDGLGCSCFVTLRSTP</sequence>
<keyword evidence="3" id="KW-1185">Reference proteome</keyword>
<dbReference type="EMBL" id="JAPMOS010000001">
    <property type="protein sequence ID" value="KAJ4462858.1"/>
    <property type="molecule type" value="Genomic_DNA"/>
</dbReference>
<organism evidence="2 3">
    <name type="scientific">Paratrimastix pyriformis</name>
    <dbReference type="NCBI Taxonomy" id="342808"/>
    <lineage>
        <taxon>Eukaryota</taxon>
        <taxon>Metamonada</taxon>
        <taxon>Preaxostyla</taxon>
        <taxon>Paratrimastigidae</taxon>
        <taxon>Paratrimastix</taxon>
    </lineage>
</organism>
<evidence type="ECO:0000313" key="3">
    <source>
        <dbReference type="Proteomes" id="UP001141327"/>
    </source>
</evidence>
<protein>
    <submittedName>
        <fullName evidence="2">Uncharacterized protein</fullName>
    </submittedName>
</protein>
<reference evidence="2" key="1">
    <citation type="journal article" date="2022" name="bioRxiv">
        <title>Genomics of Preaxostyla Flagellates Illuminates Evolutionary Transitions and the Path Towards Mitochondrial Loss.</title>
        <authorList>
            <person name="Novak L.V.F."/>
            <person name="Treitli S.C."/>
            <person name="Pyrih J."/>
            <person name="Halakuc P."/>
            <person name="Pipaliya S.V."/>
            <person name="Vacek V."/>
            <person name="Brzon O."/>
            <person name="Soukal P."/>
            <person name="Eme L."/>
            <person name="Dacks J.B."/>
            <person name="Karnkowska A."/>
            <person name="Elias M."/>
            <person name="Hampl V."/>
        </authorList>
    </citation>
    <scope>NUCLEOTIDE SEQUENCE</scope>
    <source>
        <strain evidence="2">RCP-MX</strain>
    </source>
</reference>
<dbReference type="Proteomes" id="UP001141327">
    <property type="component" value="Unassembled WGS sequence"/>
</dbReference>
<name>A0ABQ8UWM6_9EUKA</name>
<accession>A0ABQ8UWM6</accession>
<comment type="caution">
    <text evidence="2">The sequence shown here is derived from an EMBL/GenBank/DDBJ whole genome shotgun (WGS) entry which is preliminary data.</text>
</comment>
<proteinExistence type="predicted"/>
<gene>
    <name evidence="2" type="ORF">PAPYR_59</name>
</gene>